<dbReference type="EC" id="2.3.1.9" evidence="2"/>
<dbReference type="Proteomes" id="UP001057877">
    <property type="component" value="Chromosome"/>
</dbReference>
<dbReference type="PIRSF" id="PIRSF000429">
    <property type="entry name" value="Ac-CoA_Ac_transf"/>
    <property type="match status" value="1"/>
</dbReference>
<evidence type="ECO:0000313" key="10">
    <source>
        <dbReference type="Proteomes" id="UP001057877"/>
    </source>
</evidence>
<organism evidence="9 10">
    <name type="scientific">Paenibacillus spongiae</name>
    <dbReference type="NCBI Taxonomy" id="2909671"/>
    <lineage>
        <taxon>Bacteria</taxon>
        <taxon>Bacillati</taxon>
        <taxon>Bacillota</taxon>
        <taxon>Bacilli</taxon>
        <taxon>Bacillales</taxon>
        <taxon>Paenibacillaceae</taxon>
        <taxon>Paenibacillus</taxon>
    </lineage>
</organism>
<name>A0ABY5S9M7_9BACL</name>
<dbReference type="SUPFAM" id="SSF53901">
    <property type="entry name" value="Thiolase-like"/>
    <property type="match status" value="2"/>
</dbReference>
<sequence length="399" mass="41527">MDRNERNVVIVSAVRTPIGSFQGALKDVGAVELGALVIRESVKRAGLDAADVDEVIMGNVLQAGLGQNPARQASLAAGLPQETPALTVNMVCGSGLKAVHLAAQSILAGESEVAVAGGMENMSQAPYLVKGARGGLRMGDHPLVDSMIRDGLWCAANDYHMGVTAENLCDRYSLSREELDRFALESQRKAAAAMADKRFADETVPVEIPQRKGGTLVVDTDEYPRDTSLADLAKLRPAFKRDGHVTAGNASGINDGAAAMVLMSARKAREHGLTPLAVIRANASAGVDPAVMGIGPVPAVRQALVKTGLTIADMGLVEANEAFAAQSLAVAQELQLDQDVLNVNGGAIALGHPIGASGARILVTLLHEMNRRRTRYGLAALCIGGGQGVATIVERPNAG</sequence>
<dbReference type="PROSITE" id="PS00737">
    <property type="entry name" value="THIOLASE_2"/>
    <property type="match status" value="1"/>
</dbReference>
<protein>
    <recommendedName>
        <fullName evidence="2">acetyl-CoA C-acetyltransferase</fullName>
        <ecNumber evidence="2">2.3.1.9</ecNumber>
    </recommendedName>
    <alternativeName>
        <fullName evidence="5">Acetoacetyl-CoA thiolase</fullName>
    </alternativeName>
</protein>
<dbReference type="InterPro" id="IPR020610">
    <property type="entry name" value="Thiolase_AS"/>
</dbReference>
<dbReference type="Gene3D" id="3.40.47.10">
    <property type="match status" value="2"/>
</dbReference>
<keyword evidence="3 6" id="KW-0808">Transferase</keyword>
<evidence type="ECO:0000256" key="3">
    <source>
        <dbReference type="ARBA" id="ARBA00022679"/>
    </source>
</evidence>
<dbReference type="Pfam" id="PF00108">
    <property type="entry name" value="Thiolase_N"/>
    <property type="match status" value="1"/>
</dbReference>
<dbReference type="InterPro" id="IPR020616">
    <property type="entry name" value="Thiolase_N"/>
</dbReference>
<dbReference type="CDD" id="cd00751">
    <property type="entry name" value="thiolase"/>
    <property type="match status" value="1"/>
</dbReference>
<dbReference type="Pfam" id="PF02803">
    <property type="entry name" value="Thiolase_C"/>
    <property type="match status" value="1"/>
</dbReference>
<accession>A0ABY5S9M7</accession>
<dbReference type="InterPro" id="IPR020613">
    <property type="entry name" value="Thiolase_CS"/>
</dbReference>
<dbReference type="InterPro" id="IPR020615">
    <property type="entry name" value="Thiolase_acyl_enz_int_AS"/>
</dbReference>
<dbReference type="InterPro" id="IPR016039">
    <property type="entry name" value="Thiolase-like"/>
</dbReference>
<evidence type="ECO:0000313" key="9">
    <source>
        <dbReference type="EMBL" id="UVI30636.1"/>
    </source>
</evidence>
<evidence type="ECO:0000256" key="1">
    <source>
        <dbReference type="ARBA" id="ARBA00010982"/>
    </source>
</evidence>
<dbReference type="InterPro" id="IPR002155">
    <property type="entry name" value="Thiolase"/>
</dbReference>
<dbReference type="PANTHER" id="PTHR18919">
    <property type="entry name" value="ACETYL-COA C-ACYLTRANSFERASE"/>
    <property type="match status" value="1"/>
</dbReference>
<evidence type="ECO:0000256" key="5">
    <source>
        <dbReference type="ARBA" id="ARBA00030755"/>
    </source>
</evidence>
<proteinExistence type="inferred from homology"/>
<evidence type="ECO:0000259" key="8">
    <source>
        <dbReference type="Pfam" id="PF02803"/>
    </source>
</evidence>
<dbReference type="PANTHER" id="PTHR18919:SF107">
    <property type="entry name" value="ACETYL-COA ACETYLTRANSFERASE, CYTOSOLIC"/>
    <property type="match status" value="1"/>
</dbReference>
<reference evidence="9" key="1">
    <citation type="submission" date="2022-01" db="EMBL/GenBank/DDBJ databases">
        <title>Paenibacillus spongiae sp. nov., isolated from marine sponge.</title>
        <authorList>
            <person name="Li Z."/>
            <person name="Zhang M."/>
        </authorList>
    </citation>
    <scope>NUCLEOTIDE SEQUENCE</scope>
    <source>
        <strain evidence="9">PHS-Z3</strain>
    </source>
</reference>
<keyword evidence="10" id="KW-1185">Reference proteome</keyword>
<dbReference type="RefSeq" id="WP_258386701.1">
    <property type="nucleotide sequence ID" value="NZ_CP091430.1"/>
</dbReference>
<evidence type="ECO:0000256" key="2">
    <source>
        <dbReference type="ARBA" id="ARBA00012705"/>
    </source>
</evidence>
<evidence type="ECO:0000256" key="4">
    <source>
        <dbReference type="ARBA" id="ARBA00023315"/>
    </source>
</evidence>
<dbReference type="InterPro" id="IPR020617">
    <property type="entry name" value="Thiolase_C"/>
</dbReference>
<feature type="domain" description="Thiolase N-terminal" evidence="7">
    <location>
        <begin position="8"/>
        <end position="265"/>
    </location>
</feature>
<evidence type="ECO:0000259" key="7">
    <source>
        <dbReference type="Pfam" id="PF00108"/>
    </source>
</evidence>
<comment type="similarity">
    <text evidence="1 6">Belongs to the thiolase-like superfamily. Thiolase family.</text>
</comment>
<keyword evidence="4 6" id="KW-0012">Acyltransferase</keyword>
<gene>
    <name evidence="9" type="ORF">L1F29_01790</name>
</gene>
<dbReference type="EMBL" id="CP091430">
    <property type="protein sequence ID" value="UVI30636.1"/>
    <property type="molecule type" value="Genomic_DNA"/>
</dbReference>
<dbReference type="NCBIfam" id="TIGR01930">
    <property type="entry name" value="AcCoA-C-Actrans"/>
    <property type="match status" value="1"/>
</dbReference>
<feature type="domain" description="Thiolase C-terminal" evidence="8">
    <location>
        <begin position="273"/>
        <end position="395"/>
    </location>
</feature>
<dbReference type="PROSITE" id="PS00098">
    <property type="entry name" value="THIOLASE_1"/>
    <property type="match status" value="1"/>
</dbReference>
<evidence type="ECO:0000256" key="6">
    <source>
        <dbReference type="RuleBase" id="RU003557"/>
    </source>
</evidence>
<dbReference type="PROSITE" id="PS00099">
    <property type="entry name" value="THIOLASE_3"/>
    <property type="match status" value="1"/>
</dbReference>